<dbReference type="STRING" id="282197.SAMN04488517_1076"/>
<dbReference type="Proteomes" id="UP000048908">
    <property type="component" value="Unassembled WGS sequence"/>
</dbReference>
<dbReference type="EMBL" id="CXPG01000017">
    <property type="protein sequence ID" value="CTQ33046.1"/>
    <property type="molecule type" value="Genomic_DNA"/>
</dbReference>
<name>A0A0M6XPF7_9RHOB</name>
<feature type="domain" description="Outer membrane protein assembly factor BamE" evidence="3">
    <location>
        <begin position="28"/>
        <end position="102"/>
    </location>
</feature>
<dbReference type="Pfam" id="PF04355">
    <property type="entry name" value="BamE"/>
    <property type="match status" value="1"/>
</dbReference>
<dbReference type="OrthoDB" id="7203955at2"/>
<dbReference type="PROSITE" id="PS51257">
    <property type="entry name" value="PROKAR_LIPOPROTEIN"/>
    <property type="match status" value="1"/>
</dbReference>
<dbReference type="Gene3D" id="3.30.1450.10">
    <property type="match status" value="1"/>
</dbReference>
<dbReference type="AlphaFoldDB" id="A0A0M6XPF7"/>
<dbReference type="InterPro" id="IPR037873">
    <property type="entry name" value="BamE-like"/>
</dbReference>
<sequence>MTTIFKGLLIGALLAGLAACSAIYRNHGYVPDEAALQSLSVGSTTRDQVATSIGRPSTNGVERDDAWYYVQSRVKTVGPFAPETEKRELVAVSFAGDRVANIERFGLERGRVVTLSRRVTATSIREFGLIQNLIRNFGRVNVGETLADGI</sequence>
<evidence type="ECO:0000313" key="4">
    <source>
        <dbReference type="EMBL" id="CTQ33046.1"/>
    </source>
</evidence>
<keyword evidence="1" id="KW-0732">Signal</keyword>
<evidence type="ECO:0000259" key="3">
    <source>
        <dbReference type="Pfam" id="PF04355"/>
    </source>
</evidence>
<protein>
    <submittedName>
        <fullName evidence="4">SmpA / OmlA family protein</fullName>
    </submittedName>
</protein>
<dbReference type="GO" id="GO:0019867">
    <property type="term" value="C:outer membrane"/>
    <property type="evidence" value="ECO:0007669"/>
    <property type="project" value="InterPro"/>
</dbReference>
<dbReference type="InterPro" id="IPR007450">
    <property type="entry name" value="BamE_dom"/>
</dbReference>
<keyword evidence="2" id="KW-0472">Membrane</keyword>
<evidence type="ECO:0000256" key="1">
    <source>
        <dbReference type="ARBA" id="ARBA00022729"/>
    </source>
</evidence>
<dbReference type="RefSeq" id="WP_055682497.1">
    <property type="nucleotide sequence ID" value="NZ_CANMUL010000005.1"/>
</dbReference>
<keyword evidence="5" id="KW-1185">Reference proteome</keyword>
<evidence type="ECO:0000313" key="5">
    <source>
        <dbReference type="Proteomes" id="UP000048908"/>
    </source>
</evidence>
<accession>A0A0M6XPF7</accession>
<proteinExistence type="predicted"/>
<reference evidence="4 5" key="1">
    <citation type="submission" date="2015-07" db="EMBL/GenBank/DDBJ databases">
        <authorList>
            <person name="Noorani M."/>
        </authorList>
    </citation>
    <scope>NUCLEOTIDE SEQUENCE [LARGE SCALE GENOMIC DNA]</scope>
    <source>
        <strain evidence="4 5">CECT 5088</strain>
    </source>
</reference>
<gene>
    <name evidence="4" type="ORF">JAN5088_01822</name>
</gene>
<organism evidence="4 5">
    <name type="scientific">Jannaschia rubra</name>
    <dbReference type="NCBI Taxonomy" id="282197"/>
    <lineage>
        <taxon>Bacteria</taxon>
        <taxon>Pseudomonadati</taxon>
        <taxon>Pseudomonadota</taxon>
        <taxon>Alphaproteobacteria</taxon>
        <taxon>Rhodobacterales</taxon>
        <taxon>Roseobacteraceae</taxon>
        <taxon>Jannaschia</taxon>
    </lineage>
</organism>
<evidence type="ECO:0000256" key="2">
    <source>
        <dbReference type="ARBA" id="ARBA00023136"/>
    </source>
</evidence>